<sequence>MDLNRPLNKATKENDDLIYNYIRLRYRIFAYLEDNKITLEKLLNNKQDYMSNSDITLFNKFYDT</sequence>
<dbReference type="EMBL" id="FNQF01000018">
    <property type="protein sequence ID" value="SEA77578.1"/>
    <property type="molecule type" value="Genomic_DNA"/>
</dbReference>
<reference evidence="1 2" key="1">
    <citation type="submission" date="2016-10" db="EMBL/GenBank/DDBJ databases">
        <authorList>
            <person name="de Groot N.N."/>
        </authorList>
    </citation>
    <scope>NUCLEOTIDE SEQUENCE [LARGE SCALE GENOMIC DNA]</scope>
    <source>
        <strain evidence="1 2">DSM 23581</strain>
    </source>
</reference>
<name>A0A1H4DYJ4_9FLAO</name>
<gene>
    <name evidence="1" type="ORF">SAMN05421540_1185</name>
</gene>
<dbReference type="AlphaFoldDB" id="A0A1H4DYJ4"/>
<organism evidence="1 2">
    <name type="scientific">Psychroflexus halocasei</name>
    <dbReference type="NCBI Taxonomy" id="908615"/>
    <lineage>
        <taxon>Bacteria</taxon>
        <taxon>Pseudomonadati</taxon>
        <taxon>Bacteroidota</taxon>
        <taxon>Flavobacteriia</taxon>
        <taxon>Flavobacteriales</taxon>
        <taxon>Flavobacteriaceae</taxon>
        <taxon>Psychroflexus</taxon>
    </lineage>
</organism>
<proteinExistence type="predicted"/>
<evidence type="ECO:0000313" key="2">
    <source>
        <dbReference type="Proteomes" id="UP000198820"/>
    </source>
</evidence>
<evidence type="ECO:0000313" key="1">
    <source>
        <dbReference type="EMBL" id="SEA77578.1"/>
    </source>
</evidence>
<keyword evidence="2" id="KW-1185">Reference proteome</keyword>
<accession>A0A1H4DYJ4</accession>
<dbReference type="Proteomes" id="UP000198820">
    <property type="component" value="Unassembled WGS sequence"/>
</dbReference>
<protein>
    <submittedName>
        <fullName evidence="1">Uncharacterized protein</fullName>
    </submittedName>
</protein>